<dbReference type="EMBL" id="CP138580">
    <property type="protein sequence ID" value="WPG97545.1"/>
    <property type="molecule type" value="Genomic_DNA"/>
</dbReference>
<dbReference type="InterPro" id="IPR057027">
    <property type="entry name" value="TPR_mt"/>
</dbReference>
<reference evidence="4 5" key="1">
    <citation type="submission" date="2023-11" db="EMBL/GenBank/DDBJ databases">
        <title>An acidophilic fungus is an integral part of prey digestion in a carnivorous sundew plant.</title>
        <authorList>
            <person name="Tsai I.J."/>
        </authorList>
    </citation>
    <scope>NUCLEOTIDE SEQUENCE [LARGE SCALE GENOMIC DNA]</scope>
    <source>
        <strain evidence="4">169a</strain>
    </source>
</reference>
<keyword evidence="5" id="KW-1185">Reference proteome</keyword>
<dbReference type="InterPro" id="IPR011990">
    <property type="entry name" value="TPR-like_helical_dom_sf"/>
</dbReference>
<dbReference type="Pfam" id="PF23276">
    <property type="entry name" value="TPR_24"/>
    <property type="match status" value="1"/>
</dbReference>
<dbReference type="AlphaFoldDB" id="A0AAQ3R1Y7"/>
<evidence type="ECO:0000256" key="1">
    <source>
        <dbReference type="ARBA" id="ARBA00022737"/>
    </source>
</evidence>
<feature type="domain" description="Pentatricopeptide repeat-containing protein-mitochondrial" evidence="3">
    <location>
        <begin position="326"/>
        <end position="459"/>
    </location>
</feature>
<dbReference type="Proteomes" id="UP001303373">
    <property type="component" value="Chromosome 1"/>
</dbReference>
<sequence length="649" mass="73121">MSSSAALRHLASDPLWHCLCPSWALNISSRRFLSSGSSAALHTQRPSAIAREQHFVQPCTQRSFTQQPARLSRRPAKKLSIRKHAVFDKRNATQQRPLPSTDPDTHSENTLALYTRLHALAAAGETSYCRDLAEYLVRERREKPNTAIYNALILSNISHAEGATWRIAEYLEEMRAMGFEADISTCNAVLKVLSIHPDHLMRADILHYMRSRWFDLTPEASHDLVAGFLREGLYEQALERLDHMQFKEGLNVQTWLLDMTVYTLCDAGEIDEAYRIMRMRHDAGELTLSRTVWHTLLDSASERRHYAATSLVWNAHVRQGYINPSSGICLNILSTAASAGDAVLATDVFAHLSKRGTAFTPTHYADLITCYLSAQPPDLHRALAVLTIMALDKQPPTSAETRDLYLFMRDDPAAVQEAFTHLRALHAQGRKVPIAALNLIIECHVEQKNMTEAMRVYKQVHTFEPVTSTRAIGRKALPNIETFNLLLRGCRRSDPPDAQLAAFLISELLALRIQPTQLTYDRLILVFVEASVQTTTTSTEHSPVVNNTELLDWSMRHFTDMQALSWMPRFGTLELLAVQLARAGDERCWDVLQAGEDGAHMIEGWHAKGQWVRVNVEKAWAEGEQRRTAESTPMHDVVEEGTIPSTHTA</sequence>
<evidence type="ECO:0000313" key="4">
    <source>
        <dbReference type="EMBL" id="WPG97545.1"/>
    </source>
</evidence>
<accession>A0AAQ3R1Y7</accession>
<dbReference type="PANTHER" id="PTHR47933">
    <property type="entry name" value="PENTATRICOPEPTIDE REPEAT-CONTAINING PROTEIN 1, MITOCHONDRIAL"/>
    <property type="match status" value="1"/>
</dbReference>
<dbReference type="InterPro" id="IPR051240">
    <property type="entry name" value="Mito_RNA-Proc/Resp"/>
</dbReference>
<proteinExistence type="predicted"/>
<dbReference type="PANTHER" id="PTHR47933:SF11">
    <property type="entry name" value="PENTATRICOPEPTIDE REPEAT-CONTAINING PROTEIN 2"/>
    <property type="match status" value="1"/>
</dbReference>
<gene>
    <name evidence="4" type="ORF">R9X50_00032200</name>
</gene>
<evidence type="ECO:0000313" key="5">
    <source>
        <dbReference type="Proteomes" id="UP001303373"/>
    </source>
</evidence>
<protein>
    <recommendedName>
        <fullName evidence="3">Pentatricopeptide repeat-containing protein-mitochondrial domain-containing protein</fullName>
    </recommendedName>
</protein>
<evidence type="ECO:0000259" key="3">
    <source>
        <dbReference type="Pfam" id="PF23276"/>
    </source>
</evidence>
<keyword evidence="1" id="KW-0677">Repeat</keyword>
<dbReference type="GO" id="GO:0003729">
    <property type="term" value="F:mRNA binding"/>
    <property type="evidence" value="ECO:0007669"/>
    <property type="project" value="TreeGrafter"/>
</dbReference>
<feature type="region of interest" description="Disordered" evidence="2">
    <location>
        <begin position="623"/>
        <end position="649"/>
    </location>
</feature>
<evidence type="ECO:0000256" key="2">
    <source>
        <dbReference type="SAM" id="MobiDB-lite"/>
    </source>
</evidence>
<dbReference type="Gene3D" id="1.25.40.10">
    <property type="entry name" value="Tetratricopeptide repeat domain"/>
    <property type="match status" value="2"/>
</dbReference>
<name>A0AAQ3R1Y7_9PEZI</name>
<organism evidence="4 5">
    <name type="scientific">Acrodontium crateriforme</name>
    <dbReference type="NCBI Taxonomy" id="150365"/>
    <lineage>
        <taxon>Eukaryota</taxon>
        <taxon>Fungi</taxon>
        <taxon>Dikarya</taxon>
        <taxon>Ascomycota</taxon>
        <taxon>Pezizomycotina</taxon>
        <taxon>Dothideomycetes</taxon>
        <taxon>Dothideomycetidae</taxon>
        <taxon>Mycosphaerellales</taxon>
        <taxon>Teratosphaeriaceae</taxon>
        <taxon>Acrodontium</taxon>
    </lineage>
</organism>